<feature type="region of interest" description="Disordered" evidence="5">
    <location>
        <begin position="327"/>
        <end position="351"/>
    </location>
</feature>
<reference evidence="7 8" key="1">
    <citation type="submission" date="2019-04" db="EMBL/GenBank/DDBJ databases">
        <title>Salinimonas iocasae sp. nov., a halophilic bacterium isolated from the outer tube casing of tubeworms in Okinawa Trough.</title>
        <authorList>
            <person name="Zhang H."/>
            <person name="Wang H."/>
            <person name="Li C."/>
        </authorList>
    </citation>
    <scope>NUCLEOTIDE SEQUENCE [LARGE SCALE GENOMIC DNA]</scope>
    <source>
        <strain evidence="7 8">KX18D6</strain>
    </source>
</reference>
<dbReference type="GO" id="GO:0016020">
    <property type="term" value="C:membrane"/>
    <property type="evidence" value="ECO:0007669"/>
    <property type="project" value="UniProtKB-SubCell"/>
</dbReference>
<keyword evidence="4 6" id="KW-0472">Membrane</keyword>
<dbReference type="AlphaFoldDB" id="A0A5B7YD23"/>
<comment type="subcellular location">
    <subcellularLocation>
        <location evidence="1">Membrane</location>
        <topology evidence="1">Multi-pass membrane protein</topology>
    </subcellularLocation>
</comment>
<keyword evidence="2 6" id="KW-0812">Transmembrane</keyword>
<sequence length="351" mass="40843">MLRINRENLRKSHQAPWLIVDIFMLVLLLINLAWLVFDTLYSTASMQNLLSEYLPAVYHGYKPVHENFLLIDLVFIAIFLTEFCIRWIVSVVSKEHLRWYFFPVLHWYDIVGLIPLGFTRLFRFLRIFSILHRLHKFEIIDLNRTRTYRFFAFYYDVFVEELSDRIVVKILADIQQDVKKGSPLIDKITSEVLAPRRPVLTQWVAGVMQHMGSTLSDNEQGSVIRDHVKQSVGKAVKNNQQFNNLSYLPVVGKSIEKTLEQTITDIVTASLINLLSDVSDKRINEFIQSGVQGYSPKTDALDKEVLQVVDECFDLVKAHVSQQRWKDHLSGKTRTMPMPEVNEHPADPEKR</sequence>
<protein>
    <submittedName>
        <fullName evidence="7">Ion transporter</fullName>
    </submittedName>
</protein>
<dbReference type="KEGG" id="salk:FBQ74_06615"/>
<dbReference type="OrthoDB" id="974877at2"/>
<evidence type="ECO:0000256" key="1">
    <source>
        <dbReference type="ARBA" id="ARBA00004141"/>
    </source>
</evidence>
<evidence type="ECO:0000256" key="5">
    <source>
        <dbReference type="SAM" id="MobiDB-lite"/>
    </source>
</evidence>
<evidence type="ECO:0000256" key="6">
    <source>
        <dbReference type="SAM" id="Phobius"/>
    </source>
</evidence>
<keyword evidence="3 6" id="KW-1133">Transmembrane helix</keyword>
<accession>A0A5B7YD23</accession>
<evidence type="ECO:0000313" key="7">
    <source>
        <dbReference type="EMBL" id="QCZ93176.1"/>
    </source>
</evidence>
<gene>
    <name evidence="7" type="ORF">FBQ74_06615</name>
</gene>
<feature type="transmembrane region" description="Helical" evidence="6">
    <location>
        <begin position="15"/>
        <end position="37"/>
    </location>
</feature>
<organism evidence="7 8">
    <name type="scientific">Salinimonas iocasae</name>
    <dbReference type="NCBI Taxonomy" id="2572577"/>
    <lineage>
        <taxon>Bacteria</taxon>
        <taxon>Pseudomonadati</taxon>
        <taxon>Pseudomonadota</taxon>
        <taxon>Gammaproteobacteria</taxon>
        <taxon>Alteromonadales</taxon>
        <taxon>Alteromonadaceae</taxon>
        <taxon>Alteromonas/Salinimonas group</taxon>
        <taxon>Salinimonas</taxon>
    </lineage>
</organism>
<dbReference type="Gene3D" id="1.20.120.350">
    <property type="entry name" value="Voltage-gated potassium channels. Chain C"/>
    <property type="match status" value="1"/>
</dbReference>
<name>A0A5B7YD23_9ALTE</name>
<evidence type="ECO:0000256" key="3">
    <source>
        <dbReference type="ARBA" id="ARBA00022989"/>
    </source>
</evidence>
<dbReference type="EMBL" id="CP039852">
    <property type="protein sequence ID" value="QCZ93176.1"/>
    <property type="molecule type" value="Genomic_DNA"/>
</dbReference>
<dbReference type="InterPro" id="IPR027359">
    <property type="entry name" value="Volt_channel_dom_sf"/>
</dbReference>
<feature type="compositionally biased region" description="Basic and acidic residues" evidence="5">
    <location>
        <begin position="341"/>
        <end position="351"/>
    </location>
</feature>
<keyword evidence="8" id="KW-1185">Reference proteome</keyword>
<proteinExistence type="predicted"/>
<feature type="transmembrane region" description="Helical" evidence="6">
    <location>
        <begin position="100"/>
        <end position="122"/>
    </location>
</feature>
<evidence type="ECO:0000256" key="2">
    <source>
        <dbReference type="ARBA" id="ARBA00022692"/>
    </source>
</evidence>
<evidence type="ECO:0000256" key="4">
    <source>
        <dbReference type="ARBA" id="ARBA00023136"/>
    </source>
</evidence>
<dbReference type="Proteomes" id="UP000304912">
    <property type="component" value="Chromosome"/>
</dbReference>
<evidence type="ECO:0000313" key="8">
    <source>
        <dbReference type="Proteomes" id="UP000304912"/>
    </source>
</evidence>
<dbReference type="SUPFAM" id="SSF81324">
    <property type="entry name" value="Voltage-gated potassium channels"/>
    <property type="match status" value="1"/>
</dbReference>
<dbReference type="RefSeq" id="WP_139755923.1">
    <property type="nucleotide sequence ID" value="NZ_CP039852.1"/>
</dbReference>
<feature type="transmembrane region" description="Helical" evidence="6">
    <location>
        <begin position="68"/>
        <end position="88"/>
    </location>
</feature>